<feature type="region of interest" description="Disordered" evidence="1">
    <location>
        <begin position="55"/>
        <end position="76"/>
    </location>
</feature>
<proteinExistence type="predicted"/>
<organism evidence="2 3">
    <name type="scientific">Escallonia herrerae</name>
    <dbReference type="NCBI Taxonomy" id="1293975"/>
    <lineage>
        <taxon>Eukaryota</taxon>
        <taxon>Viridiplantae</taxon>
        <taxon>Streptophyta</taxon>
        <taxon>Embryophyta</taxon>
        <taxon>Tracheophyta</taxon>
        <taxon>Spermatophyta</taxon>
        <taxon>Magnoliopsida</taxon>
        <taxon>eudicotyledons</taxon>
        <taxon>Gunneridae</taxon>
        <taxon>Pentapetalae</taxon>
        <taxon>asterids</taxon>
        <taxon>campanulids</taxon>
        <taxon>Escalloniales</taxon>
        <taxon>Escalloniaceae</taxon>
        <taxon>Escallonia</taxon>
    </lineage>
</organism>
<evidence type="ECO:0000313" key="3">
    <source>
        <dbReference type="Proteomes" id="UP001188597"/>
    </source>
</evidence>
<sequence>MSPEILSPSILDFPALVLSPITPLIKDSFNKSSASMGNLSEEDKAIAEKKFYLHPSSMSTPRGSSEPQLSPLFPVT</sequence>
<keyword evidence="3" id="KW-1185">Reference proteome</keyword>
<dbReference type="PANTHER" id="PTHR33402:SF16">
    <property type="entry name" value="VQ MOTIF-CONTAINING PROTEIN 13-RELATED"/>
    <property type="match status" value="1"/>
</dbReference>
<evidence type="ECO:0000256" key="1">
    <source>
        <dbReference type="SAM" id="MobiDB-lite"/>
    </source>
</evidence>
<dbReference type="AlphaFoldDB" id="A0AA89AZA1"/>
<comment type="caution">
    <text evidence="2">The sequence shown here is derived from an EMBL/GenBank/DDBJ whole genome shotgun (WGS) entry which is preliminary data.</text>
</comment>
<feature type="compositionally biased region" description="Polar residues" evidence="1">
    <location>
        <begin position="56"/>
        <end position="68"/>
    </location>
</feature>
<accession>A0AA89AZA1</accession>
<dbReference type="PANTHER" id="PTHR33402">
    <property type="entry name" value="VQ MOTIF-CONTAINING PROTEIN 11-LIKE"/>
    <property type="match status" value="1"/>
</dbReference>
<gene>
    <name evidence="2" type="ORF">RJ639_004035</name>
</gene>
<reference evidence="2" key="1">
    <citation type="submission" date="2022-12" db="EMBL/GenBank/DDBJ databases">
        <title>Draft genome assemblies for two species of Escallonia (Escalloniales).</title>
        <authorList>
            <person name="Chanderbali A."/>
            <person name="Dervinis C."/>
            <person name="Anghel I."/>
            <person name="Soltis D."/>
            <person name="Soltis P."/>
            <person name="Zapata F."/>
        </authorList>
    </citation>
    <scope>NUCLEOTIDE SEQUENCE</scope>
    <source>
        <strain evidence="2">UCBG64.0493</strain>
        <tissue evidence="2">Leaf</tissue>
    </source>
</reference>
<dbReference type="InterPro" id="IPR039611">
    <property type="entry name" value="VQ_4/11/13/19/31/33"/>
</dbReference>
<dbReference type="Proteomes" id="UP001188597">
    <property type="component" value="Unassembled WGS sequence"/>
</dbReference>
<protein>
    <submittedName>
        <fullName evidence="2">Uncharacterized protein</fullName>
    </submittedName>
</protein>
<evidence type="ECO:0000313" key="2">
    <source>
        <dbReference type="EMBL" id="KAK3019652.1"/>
    </source>
</evidence>
<dbReference type="EMBL" id="JAVXUP010000863">
    <property type="protein sequence ID" value="KAK3019652.1"/>
    <property type="molecule type" value="Genomic_DNA"/>
</dbReference>
<name>A0AA89AZA1_9ASTE</name>